<dbReference type="InterPro" id="IPR000700">
    <property type="entry name" value="PAS-assoc_C"/>
</dbReference>
<dbReference type="Pfam" id="PF08447">
    <property type="entry name" value="PAS_3"/>
    <property type="match status" value="2"/>
</dbReference>
<dbReference type="Proteomes" id="UP000292781">
    <property type="component" value="Unassembled WGS sequence"/>
</dbReference>
<dbReference type="NCBIfam" id="TIGR00229">
    <property type="entry name" value="sensory_box"/>
    <property type="match status" value="1"/>
</dbReference>
<dbReference type="EMBL" id="SJFN01000062">
    <property type="protein sequence ID" value="TBW32344.1"/>
    <property type="molecule type" value="Genomic_DNA"/>
</dbReference>
<accession>A0A4Q9VCS5</accession>
<dbReference type="SUPFAM" id="SSF141868">
    <property type="entry name" value="EAL domain-like"/>
    <property type="match status" value="1"/>
</dbReference>
<dbReference type="NCBIfam" id="TIGR00254">
    <property type="entry name" value="GGDEF"/>
    <property type="match status" value="1"/>
</dbReference>
<dbReference type="InterPro" id="IPR035919">
    <property type="entry name" value="EAL_sf"/>
</dbReference>
<protein>
    <submittedName>
        <fullName evidence="5">EAL domain-containing protein</fullName>
    </submittedName>
</protein>
<dbReference type="SUPFAM" id="SSF55785">
    <property type="entry name" value="PYP-like sensor domain (PAS domain)"/>
    <property type="match status" value="3"/>
</dbReference>
<evidence type="ECO:0000313" key="5">
    <source>
        <dbReference type="EMBL" id="TBW32344.1"/>
    </source>
</evidence>
<dbReference type="OrthoDB" id="9814202at2"/>
<dbReference type="AlphaFoldDB" id="A0A4Q9VCS5"/>
<feature type="transmembrane region" description="Helical" evidence="1">
    <location>
        <begin position="247"/>
        <end position="266"/>
    </location>
</feature>
<feature type="domain" description="PAC" evidence="2">
    <location>
        <begin position="654"/>
        <end position="707"/>
    </location>
</feature>
<evidence type="ECO:0000259" key="4">
    <source>
        <dbReference type="PROSITE" id="PS50887"/>
    </source>
</evidence>
<dbReference type="Gene3D" id="3.30.450.20">
    <property type="entry name" value="PAS domain"/>
    <property type="match status" value="4"/>
</dbReference>
<dbReference type="Gene3D" id="3.30.70.270">
    <property type="match status" value="1"/>
</dbReference>
<dbReference type="InterPro" id="IPR001610">
    <property type="entry name" value="PAC"/>
</dbReference>
<feature type="transmembrane region" description="Helical" evidence="1">
    <location>
        <begin position="25"/>
        <end position="48"/>
    </location>
</feature>
<dbReference type="SMART" id="SM00086">
    <property type="entry name" value="PAC"/>
    <property type="match status" value="2"/>
</dbReference>
<dbReference type="InterPro" id="IPR001633">
    <property type="entry name" value="EAL_dom"/>
</dbReference>
<evidence type="ECO:0000313" key="6">
    <source>
        <dbReference type="Proteomes" id="UP000292781"/>
    </source>
</evidence>
<dbReference type="Gene3D" id="3.20.20.450">
    <property type="entry name" value="EAL domain"/>
    <property type="match status" value="1"/>
</dbReference>
<dbReference type="InterPro" id="IPR000160">
    <property type="entry name" value="GGDEF_dom"/>
</dbReference>
<dbReference type="SMART" id="SM00052">
    <property type="entry name" value="EAL"/>
    <property type="match status" value="1"/>
</dbReference>
<dbReference type="CDD" id="cd18773">
    <property type="entry name" value="PDC1_HK_sensor"/>
    <property type="match status" value="1"/>
</dbReference>
<dbReference type="InterPro" id="IPR052155">
    <property type="entry name" value="Biofilm_reg_signaling"/>
</dbReference>
<sequence length="1167" mass="126489">MGSETGGGRWNRLGTAIRLRVRTSLALLSLGAVLGLLPLALIGAELYVRHTRVLEDADRDLHLVMRLDATRFETAFRSLHQVEAGLANWLRSEGVTAPGDLSRRASLPDFPVILRARARELAQVSDLFVVDGDGLRLAGSRPSPSAASSDDVPPTEVVDPVGGDLVVVPGSVDGETALHVLLRLRGDRGAAIGAVVATVAAPWFDHLFAELEREAGTRVALAHVAADGRRSIIAVSGGRSRTTDEPVLTATGAIVGLPLVLIVDRATGAALSSWRGHAIALGLLLIVWEATLVAGFVFIRRQRATVRRADVARRRAEVRETRGRRSAEERALAVIFDNDAVGFAEVSLPDLRFVRVNRRYCQITGRDEATMLGGLGPGDVCHPGDQASLRARVAGLDAGGAVEAEMRYLQPDGAVVWAHVGIKVSEVDDRGRPSRLMAVVQDISALREAMERSQADREMLRLGMAIGHIATFRREMDSQIFDFGPEAQAMLGLQPGVDRLSMSEWGAFIPTEDRAQVRREIAEAVARRDPEHAYAFRFVRPSDGAIRHIETRTRYDYAPDGRCGSTGVLIDVTETRKAEGLLRLSLEIGRIGTFHHDFTTGLVHCDATTRMLYGLPDVDRPIPADEWFDIIVEEDRAQLQGWIAIDSGEGRPEVSRNYRIRRVDDGGDRSCNVRVRYEYGPDAKLIGATGVIIDVTDQREAEARIAHLARHDALTDLPNRLMFRERLDLALAGARRDAGFALSLIDLDHFKEVNDTLGHPTGDALLQEVTTRLQGALRDTDLLARLGGDEFAVIQADVGTAGEAERLASRMIALLAEPFLVGEHRIHIGGSAGIALAPRDGLDPDHLLKIVDLALYRAKADGRGRWRFFDLGLEADMRSRIDREADLRRGIAADEFDLHYQPIVDLATRRVLGFEALLRWDHPERGLIGPDAFLALAEETGVMVRLGARMLARACAQAASWPESMKLVFNLSLVEVLANGFRETVAAALADAGLAPQRLELELGERALTVSPEVTAVVLGELKGLGVAVRIDDFGTERSVLGQLSRFPVGAVKIDRHITAHLEQGHNAAIVRVVAGLCRDLGLGLNVEGVETEGQLAILTEAGYREAQGTLFGEPRPGAELARYFAGLDGVGPVAASAVGSFGEILADPPVVREVGPERRIGVSVPG</sequence>
<evidence type="ECO:0000259" key="3">
    <source>
        <dbReference type="PROSITE" id="PS50883"/>
    </source>
</evidence>
<keyword evidence="1" id="KW-0472">Membrane</keyword>
<evidence type="ECO:0000259" key="2">
    <source>
        <dbReference type="PROSITE" id="PS50113"/>
    </source>
</evidence>
<keyword evidence="6" id="KW-1185">Reference proteome</keyword>
<feature type="domain" description="EAL" evidence="3">
    <location>
        <begin position="880"/>
        <end position="1129"/>
    </location>
</feature>
<dbReference type="PROSITE" id="PS50113">
    <property type="entry name" value="PAC"/>
    <property type="match status" value="2"/>
</dbReference>
<dbReference type="InterPro" id="IPR043128">
    <property type="entry name" value="Rev_trsase/Diguanyl_cyclase"/>
</dbReference>
<dbReference type="InterPro" id="IPR013655">
    <property type="entry name" value="PAS_fold_3"/>
</dbReference>
<feature type="domain" description="GGDEF" evidence="4">
    <location>
        <begin position="738"/>
        <end position="871"/>
    </location>
</feature>
<reference evidence="5 6" key="1">
    <citation type="submission" date="2019-02" db="EMBL/GenBank/DDBJ databases">
        <title>Siculibacillus lacustris gen. nov., sp. nov., a new rosette-forming bacterium isolated from a freshwater crater lake (Lake St. Ana, Romania).</title>
        <authorList>
            <person name="Felfoldi T."/>
            <person name="Marton Z."/>
            <person name="Szabo A."/>
            <person name="Mentes A."/>
            <person name="Boka K."/>
            <person name="Marialigeti K."/>
            <person name="Mathe I."/>
            <person name="Koncz M."/>
            <person name="Schumann P."/>
            <person name="Toth E."/>
        </authorList>
    </citation>
    <scope>NUCLEOTIDE SEQUENCE [LARGE SCALE GENOMIC DNA]</scope>
    <source>
        <strain evidence="5 6">SA-279</strain>
    </source>
</reference>
<proteinExistence type="predicted"/>
<feature type="transmembrane region" description="Helical" evidence="1">
    <location>
        <begin position="278"/>
        <end position="299"/>
    </location>
</feature>
<evidence type="ECO:0000256" key="1">
    <source>
        <dbReference type="SAM" id="Phobius"/>
    </source>
</evidence>
<dbReference type="Pfam" id="PF00563">
    <property type="entry name" value="EAL"/>
    <property type="match status" value="1"/>
</dbReference>
<dbReference type="SMART" id="SM00091">
    <property type="entry name" value="PAS"/>
    <property type="match status" value="3"/>
</dbReference>
<feature type="domain" description="PAC" evidence="2">
    <location>
        <begin position="402"/>
        <end position="455"/>
    </location>
</feature>
<dbReference type="PANTHER" id="PTHR44757:SF2">
    <property type="entry name" value="BIOFILM ARCHITECTURE MAINTENANCE PROTEIN MBAA"/>
    <property type="match status" value="1"/>
</dbReference>
<dbReference type="Pfam" id="PF00990">
    <property type="entry name" value="GGDEF"/>
    <property type="match status" value="1"/>
</dbReference>
<dbReference type="InterPro" id="IPR035965">
    <property type="entry name" value="PAS-like_dom_sf"/>
</dbReference>
<dbReference type="CDD" id="cd01948">
    <property type="entry name" value="EAL"/>
    <property type="match status" value="1"/>
</dbReference>
<organism evidence="5 6">
    <name type="scientific">Siculibacillus lacustris</name>
    <dbReference type="NCBI Taxonomy" id="1549641"/>
    <lineage>
        <taxon>Bacteria</taxon>
        <taxon>Pseudomonadati</taxon>
        <taxon>Pseudomonadota</taxon>
        <taxon>Alphaproteobacteria</taxon>
        <taxon>Hyphomicrobiales</taxon>
        <taxon>Ancalomicrobiaceae</taxon>
        <taxon>Siculibacillus</taxon>
    </lineage>
</organism>
<name>A0A4Q9VCS5_9HYPH</name>
<gene>
    <name evidence="5" type="ORF">EYW49_22200</name>
</gene>
<dbReference type="SUPFAM" id="SSF55073">
    <property type="entry name" value="Nucleotide cyclase"/>
    <property type="match status" value="1"/>
</dbReference>
<keyword evidence="1" id="KW-1133">Transmembrane helix</keyword>
<dbReference type="PROSITE" id="PS50887">
    <property type="entry name" value="GGDEF"/>
    <property type="match status" value="1"/>
</dbReference>
<dbReference type="CDD" id="cd00130">
    <property type="entry name" value="PAS"/>
    <property type="match status" value="1"/>
</dbReference>
<dbReference type="InterPro" id="IPR000014">
    <property type="entry name" value="PAS"/>
</dbReference>
<comment type="caution">
    <text evidence="5">The sequence shown here is derived from an EMBL/GenBank/DDBJ whole genome shotgun (WGS) entry which is preliminary data.</text>
</comment>
<dbReference type="InterPro" id="IPR029787">
    <property type="entry name" value="Nucleotide_cyclase"/>
</dbReference>
<dbReference type="SMART" id="SM00267">
    <property type="entry name" value="GGDEF"/>
    <property type="match status" value="1"/>
</dbReference>
<dbReference type="CDD" id="cd01949">
    <property type="entry name" value="GGDEF"/>
    <property type="match status" value="1"/>
</dbReference>
<dbReference type="PROSITE" id="PS50883">
    <property type="entry name" value="EAL"/>
    <property type="match status" value="1"/>
</dbReference>
<dbReference type="PANTHER" id="PTHR44757">
    <property type="entry name" value="DIGUANYLATE CYCLASE DGCP"/>
    <property type="match status" value="1"/>
</dbReference>
<keyword evidence="1" id="KW-0812">Transmembrane</keyword>